<dbReference type="EMBL" id="CP158568">
    <property type="protein sequence ID" value="XBY43278.1"/>
    <property type="molecule type" value="Genomic_DNA"/>
</dbReference>
<keyword evidence="1" id="KW-0472">Membrane</keyword>
<feature type="transmembrane region" description="Helical" evidence="1">
    <location>
        <begin position="67"/>
        <end position="89"/>
    </location>
</feature>
<gene>
    <name evidence="2" type="ORF">ABS361_14390</name>
</gene>
<accession>A0AAU7X5R1</accession>
<dbReference type="RefSeq" id="WP_407048377.1">
    <property type="nucleotide sequence ID" value="NZ_CP158568.1"/>
</dbReference>
<reference evidence="2" key="1">
    <citation type="submission" date="2024-06" db="EMBL/GenBank/DDBJ databases">
        <title>Methylostella associata gen. nov., sp. nov., a novel Ancalomicrobiaceae-affiliated facultatively methylotrophic bacteria that feed on methanotrophs of the genus Methylococcus.</title>
        <authorList>
            <person name="Saltykova V."/>
            <person name="Danilova O.V."/>
            <person name="Oshkin I.Y."/>
            <person name="Belova S.E."/>
            <person name="Pimenov N.V."/>
            <person name="Dedysh S.N."/>
        </authorList>
    </citation>
    <scope>NUCLEOTIDE SEQUENCE</scope>
    <source>
        <strain evidence="2">S20</strain>
    </source>
</reference>
<evidence type="ECO:0000256" key="1">
    <source>
        <dbReference type="SAM" id="Phobius"/>
    </source>
</evidence>
<dbReference type="KEGG" id="mflg:ABS361_14390"/>
<dbReference type="AlphaFoldDB" id="A0AAU7X5R1"/>
<organism evidence="2">
    <name type="scientific">Methyloraptor flagellatus</name>
    <dbReference type="NCBI Taxonomy" id="3162530"/>
    <lineage>
        <taxon>Bacteria</taxon>
        <taxon>Pseudomonadati</taxon>
        <taxon>Pseudomonadota</taxon>
        <taxon>Alphaproteobacteria</taxon>
        <taxon>Hyphomicrobiales</taxon>
        <taxon>Ancalomicrobiaceae</taxon>
        <taxon>Methyloraptor</taxon>
    </lineage>
</organism>
<name>A0AAU7X5R1_9HYPH</name>
<feature type="transmembrane region" description="Helical" evidence="1">
    <location>
        <begin position="27"/>
        <end position="55"/>
    </location>
</feature>
<evidence type="ECO:0008006" key="3">
    <source>
        <dbReference type="Google" id="ProtNLM"/>
    </source>
</evidence>
<keyword evidence="1" id="KW-0812">Transmembrane</keyword>
<keyword evidence="1" id="KW-1133">Transmembrane helix</keyword>
<sequence length="128" mass="13778">MAKETDPVRFDPVPFDGPARRPPLRRAAVAATTAGLMLAAALGVAIVWAITLLPIGDSFARIVADPWGIVTLLDLYAGFFFAIALVFLVERRLLIAAPVALAILTLGNLATAAWVVWRLRRLAGAFKR</sequence>
<evidence type="ECO:0000313" key="2">
    <source>
        <dbReference type="EMBL" id="XBY43278.1"/>
    </source>
</evidence>
<feature type="transmembrane region" description="Helical" evidence="1">
    <location>
        <begin position="95"/>
        <end position="117"/>
    </location>
</feature>
<protein>
    <recommendedName>
        <fullName evidence="3">DUF1475 domain-containing protein</fullName>
    </recommendedName>
</protein>
<proteinExistence type="predicted"/>